<protein>
    <recommendedName>
        <fullName evidence="4">VWFA domain-containing protein</fullName>
    </recommendedName>
</protein>
<gene>
    <name evidence="2" type="ORF">MAQ5080_00395</name>
</gene>
<reference evidence="2 3" key="1">
    <citation type="submission" date="2016-06" db="EMBL/GenBank/DDBJ databases">
        <authorList>
            <person name="Kjaerup R.B."/>
            <person name="Dalgaard T.S."/>
            <person name="Juul-Madsen H.R."/>
        </authorList>
    </citation>
    <scope>NUCLEOTIDE SEQUENCE [LARGE SCALE GENOMIC DNA]</scope>
    <source>
        <strain evidence="2 3">CECT 5080</strain>
    </source>
</reference>
<dbReference type="Proteomes" id="UP000092627">
    <property type="component" value="Unassembled WGS sequence"/>
</dbReference>
<proteinExistence type="predicted"/>
<dbReference type="STRING" id="295068.MAQ5080_00395"/>
<feature type="region of interest" description="Disordered" evidence="1">
    <location>
        <begin position="268"/>
        <end position="288"/>
    </location>
</feature>
<name>A0A1A8T3C6_9GAMM</name>
<dbReference type="EMBL" id="FLOC01000001">
    <property type="protein sequence ID" value="SBS25881.1"/>
    <property type="molecule type" value="Genomic_DNA"/>
</dbReference>
<evidence type="ECO:0000256" key="1">
    <source>
        <dbReference type="SAM" id="MobiDB-lite"/>
    </source>
</evidence>
<keyword evidence="3" id="KW-1185">Reference proteome</keyword>
<organism evidence="2 3">
    <name type="scientific">Marinomonas aquimarina</name>
    <dbReference type="NCBI Taxonomy" id="295068"/>
    <lineage>
        <taxon>Bacteria</taxon>
        <taxon>Pseudomonadati</taxon>
        <taxon>Pseudomonadota</taxon>
        <taxon>Gammaproteobacteria</taxon>
        <taxon>Oceanospirillales</taxon>
        <taxon>Oceanospirillaceae</taxon>
        <taxon>Marinomonas</taxon>
    </lineage>
</organism>
<accession>A0A1A8T3C6</accession>
<feature type="compositionally biased region" description="Basic and acidic residues" evidence="1">
    <location>
        <begin position="268"/>
        <end position="278"/>
    </location>
</feature>
<sequence>MFLVIFPALFAVFVWGIEGARVVQDSARLVDAVEVAALTVAAQDVDDEAECRAIAKTVVETYFPDSIEVSVPAKTVTTPCISSIANRFDITASVEEATWFPKALASFGDSYTVSNSMSVERDRLGAMDVVVAIDYSYAMAAYYGNDVAAYEADVVATVTQIANYIENVNDNKLPGMPDSRLAIVGFDQFVKYTDAEGETYYTPHLVCTSVVGNSSNEYTCNKENNSLLENNAKDGVYDHWNIGTYDADTKGKISVDYTLDHIFDPLDYKDDNSGDKETPGQGNGGDTGNTIFFDSEAVYDTLDFDDPANISIDGFRMPPGENPDFGPESASYTGLIQAALLMNDFGANRVRKIIILTNGDKVNPFAEVATQLINAGGTPGLCDTVVNSISALKGPNNLDVKFELFVVNYDASATDTQIELCAEESLQPNIADNLYEDVPPAVVDYTAATKTDDINDIMKSMRKYMGRLLEQ</sequence>
<evidence type="ECO:0000313" key="2">
    <source>
        <dbReference type="EMBL" id="SBS25881.1"/>
    </source>
</evidence>
<evidence type="ECO:0000313" key="3">
    <source>
        <dbReference type="Proteomes" id="UP000092627"/>
    </source>
</evidence>
<evidence type="ECO:0008006" key="4">
    <source>
        <dbReference type="Google" id="ProtNLM"/>
    </source>
</evidence>
<dbReference type="AlphaFoldDB" id="A0A1A8T3C6"/>